<evidence type="ECO:0000256" key="4">
    <source>
        <dbReference type="ARBA" id="ARBA00023002"/>
    </source>
</evidence>
<feature type="domain" description="FAD-dependent oxidoreductase 2 FAD-binding" evidence="5">
    <location>
        <begin position="10"/>
        <end position="540"/>
    </location>
</feature>
<organism evidence="6 7">
    <name type="scientific">Colletotrichum nymphaeae SA-01</name>
    <dbReference type="NCBI Taxonomy" id="1460502"/>
    <lineage>
        <taxon>Eukaryota</taxon>
        <taxon>Fungi</taxon>
        <taxon>Dikarya</taxon>
        <taxon>Ascomycota</taxon>
        <taxon>Pezizomycotina</taxon>
        <taxon>Sordariomycetes</taxon>
        <taxon>Hypocreomycetidae</taxon>
        <taxon>Glomerellales</taxon>
        <taxon>Glomerellaceae</taxon>
        <taxon>Colletotrichum</taxon>
        <taxon>Colletotrichum acutatum species complex</taxon>
    </lineage>
</organism>
<dbReference type="GO" id="GO:0016491">
    <property type="term" value="F:oxidoreductase activity"/>
    <property type="evidence" value="ECO:0007669"/>
    <property type="project" value="UniProtKB-KW"/>
</dbReference>
<dbReference type="GO" id="GO:0008202">
    <property type="term" value="P:steroid metabolic process"/>
    <property type="evidence" value="ECO:0007669"/>
    <property type="project" value="UniProtKB-ARBA"/>
</dbReference>
<proteinExistence type="predicted"/>
<dbReference type="InterPro" id="IPR050315">
    <property type="entry name" value="FAD-oxidoreductase_2"/>
</dbReference>
<dbReference type="SUPFAM" id="SSF51905">
    <property type="entry name" value="FAD/NAD(P)-binding domain"/>
    <property type="match status" value="1"/>
</dbReference>
<dbReference type="InterPro" id="IPR027477">
    <property type="entry name" value="Succ_DH/fumarate_Rdtase_cat_sf"/>
</dbReference>
<evidence type="ECO:0000256" key="3">
    <source>
        <dbReference type="ARBA" id="ARBA00022827"/>
    </source>
</evidence>
<dbReference type="SUPFAM" id="SSF56425">
    <property type="entry name" value="Succinate dehydrogenase/fumarate reductase flavoprotein, catalytic domain"/>
    <property type="match status" value="1"/>
</dbReference>
<dbReference type="OrthoDB" id="7777654at2759"/>
<evidence type="ECO:0000259" key="5">
    <source>
        <dbReference type="Pfam" id="PF00890"/>
    </source>
</evidence>
<keyword evidence="3" id="KW-0274">FAD</keyword>
<dbReference type="PANTHER" id="PTHR43400:SF10">
    <property type="entry name" value="3-OXOSTEROID 1-DEHYDROGENASE"/>
    <property type="match status" value="1"/>
</dbReference>
<dbReference type="AlphaFoldDB" id="A0A135TTA7"/>
<dbReference type="Proteomes" id="UP000070054">
    <property type="component" value="Unassembled WGS sequence"/>
</dbReference>
<dbReference type="Pfam" id="PF00890">
    <property type="entry name" value="FAD_binding_2"/>
    <property type="match status" value="1"/>
</dbReference>
<comment type="cofactor">
    <cofactor evidence="1">
        <name>FAD</name>
        <dbReference type="ChEBI" id="CHEBI:57692"/>
    </cofactor>
</comment>
<reference evidence="6 7" key="1">
    <citation type="submission" date="2014-02" db="EMBL/GenBank/DDBJ databases">
        <title>The genome sequence of Colletotrichum nymphaeae SA-01.</title>
        <authorList>
            <person name="Baroncelli R."/>
            <person name="Thon M.R."/>
        </authorList>
    </citation>
    <scope>NUCLEOTIDE SEQUENCE [LARGE SCALE GENOMIC DNA]</scope>
    <source>
        <strain evidence="6 7">SA-01</strain>
    </source>
</reference>
<evidence type="ECO:0000313" key="7">
    <source>
        <dbReference type="Proteomes" id="UP000070054"/>
    </source>
</evidence>
<sequence>MESTPNHTIDILVVGSGAAALAAAATAKQLGLRTLVIEQSDKIGGTTAYSGGTIWIPQNSVSEAAGCNDSRDAARQYLQDSLALSGGPGPESTAARIDAFLAGGPAMVNFFRGLGLRWRHSPIPDYHPEIPGAMGAGGRTLDPCPFDAGTLGRWADRLRRPGHSAPAAYFHDFVVLTRPYASAIDLLTVCWMKLRAFFRSKTMTRPTYMGSSLVAQLLDICLRKGGTAVQVQVNTKFKDLLVEEGVVCGAVVESKDSGVFKVYAPHGILLAAGGFSRREDLRREHLPLIGPEWTLTQPEGDTGDALEAACKVGAATSLMGEAWWIPTIIDPGSGWLTTALFELCKPHCIVVDRQGSRLFSEADPYGDVGRALYHRSRSDDTTAWLILDWSYRSRYTLGSLGPRVEPVDALARGHIFRADDLASLAAQIGVEANGLLRTVETWNQACNDGVDGLFGKGRSKYHLFVGDRNAKQPNMGNLDEPPYYAVKVTPGDAGTKGGLLTDGHGRVVDTRGNVIGGLYAAGNSSASVMGCASLGAGVTLGPAMTFAHLAVLHMFDRRKARGERGFPLTSQEGSDIDA</sequence>
<evidence type="ECO:0000256" key="2">
    <source>
        <dbReference type="ARBA" id="ARBA00022630"/>
    </source>
</evidence>
<dbReference type="InterPro" id="IPR036188">
    <property type="entry name" value="FAD/NAD-bd_sf"/>
</dbReference>
<accession>A0A135TTA7</accession>
<keyword evidence="4" id="KW-0560">Oxidoreductase</keyword>
<evidence type="ECO:0000313" key="6">
    <source>
        <dbReference type="EMBL" id="KXH51414.1"/>
    </source>
</evidence>
<keyword evidence="7" id="KW-1185">Reference proteome</keyword>
<dbReference type="InterPro" id="IPR003953">
    <property type="entry name" value="FAD-dep_OxRdtase_2_FAD-bd"/>
</dbReference>
<dbReference type="Gene3D" id="3.50.50.60">
    <property type="entry name" value="FAD/NAD(P)-binding domain"/>
    <property type="match status" value="2"/>
</dbReference>
<dbReference type="EMBL" id="JEMN01001024">
    <property type="protein sequence ID" value="KXH51414.1"/>
    <property type="molecule type" value="Genomic_DNA"/>
</dbReference>
<evidence type="ECO:0000256" key="1">
    <source>
        <dbReference type="ARBA" id="ARBA00001974"/>
    </source>
</evidence>
<name>A0A135TTA7_9PEZI</name>
<protein>
    <recommendedName>
        <fullName evidence="5">FAD-dependent oxidoreductase 2 FAD-binding domain-containing protein</fullName>
    </recommendedName>
</protein>
<gene>
    <name evidence="6" type="ORF">CNYM01_13740</name>
</gene>
<comment type="caution">
    <text evidence="6">The sequence shown here is derived from an EMBL/GenBank/DDBJ whole genome shotgun (WGS) entry which is preliminary data.</text>
</comment>
<keyword evidence="2" id="KW-0285">Flavoprotein</keyword>
<dbReference type="PANTHER" id="PTHR43400">
    <property type="entry name" value="FUMARATE REDUCTASE"/>
    <property type="match status" value="1"/>
</dbReference>